<keyword evidence="2" id="KW-0677">Repeat</keyword>
<evidence type="ECO:0000313" key="4">
    <source>
        <dbReference type="EMBL" id="GER50029.1"/>
    </source>
</evidence>
<dbReference type="Gene3D" id="1.25.40.10">
    <property type="entry name" value="Tetratricopeptide repeat domain"/>
    <property type="match status" value="5"/>
</dbReference>
<proteinExistence type="inferred from homology"/>
<accession>A0A5A7QY47</accession>
<dbReference type="Pfam" id="PF13812">
    <property type="entry name" value="PPR_3"/>
    <property type="match status" value="1"/>
</dbReference>
<sequence>MAKSSKTTVAQSLFLATSNGEIIKNHSHTAALLDPANIPSLDGAKSFHALVTTMGSFPNQVPVFLHNNIIFKYASLGEIDMARKMFDGMPQTNVVSYNTMIGCYGRAGSIHATPRGIFFFLPSPRSLNPQNLHFQSPSKLSYVTKMMKLALPYHHSFSPILTPPSTAVPNLLFPPNFHRRRRLIHLPVSRRSLSVIARSRKQFVYGNPSVTVEKGKYSYEVETLINNLSGLPPRGSISRCLEPFRNKLSLSDFTNVFREFAQRGDWQRSLRLFKHMQRHIWCKPNEHIYSLVIGILGREGLLDKSAEIFEEMEMDSVPRTVLSYTAIINTYGRNGQYEVALELLERMKKERVLPNILTYNTVINACARGGYSWEGLLSLFGEMRHEGIHPDLVTYNLLLGACASRGLGEEAEMVFRTMIESGVSPDINTYSCLVETFGKLGKLEKVSELLAEMEADGNLPEIMSYNVLLEAYANSGKIKEAMGVFRQMQAVGSTPNAGTFSILLNMFGKNGRYEDVRDLFLEMKVSNTEPDANTYNIMIDVFGEGGYFKEVVTLFHDMIEENVEPNMETYEGLIRACGKGGLYEDAKRILLHMNENGFIPSSKAYTGVIEAFGQAALYEEVVVALNTMNEIGSVPTIETYNTLIHAFTKGGLYKEAEAILSRMDQLGVPKNRNILNGMIEVYRQGGQFEAAIKAYVDLEKINAHPDEYTLESVLSVYCVAGLVDESELQFGEIKELVGHPSVMCYCMMLAVYANSDRLDKASELLNEMQTNKVSNIHQIIGHMIKGDYDDDSNWQMVEYVFDKLNSEGCDLRMRFYNTILEALWCLGQKERAARVLHEATKRGLYPELFRKNKRIWSVDVHRMWPGGACTAISVWLNNMQKLFNKGEELPQLATAIVVRGQMEKSSITRDFPVTKAAYSFLKDISSSFCLPGWNKGRIICQKPQLKRIFIKTEPSSEDSEIEEIVSLHNTPFPVLKARTSMSGLKQEKANKLSFRSVSELMASGV</sequence>
<dbReference type="PANTHER" id="PTHR47447:SF17">
    <property type="entry name" value="OS12G0638900 PROTEIN"/>
    <property type="match status" value="1"/>
</dbReference>
<organism evidence="4 5">
    <name type="scientific">Striga asiatica</name>
    <name type="common">Asiatic witchweed</name>
    <name type="synonym">Buchnera asiatica</name>
    <dbReference type="NCBI Taxonomy" id="4170"/>
    <lineage>
        <taxon>Eukaryota</taxon>
        <taxon>Viridiplantae</taxon>
        <taxon>Streptophyta</taxon>
        <taxon>Embryophyta</taxon>
        <taxon>Tracheophyta</taxon>
        <taxon>Spermatophyta</taxon>
        <taxon>Magnoliopsida</taxon>
        <taxon>eudicotyledons</taxon>
        <taxon>Gunneridae</taxon>
        <taxon>Pentapetalae</taxon>
        <taxon>asterids</taxon>
        <taxon>lamiids</taxon>
        <taxon>Lamiales</taxon>
        <taxon>Orobanchaceae</taxon>
        <taxon>Buchnereae</taxon>
        <taxon>Striga</taxon>
    </lineage>
</organism>
<feature type="repeat" description="PPR" evidence="3">
    <location>
        <begin position="355"/>
        <end position="390"/>
    </location>
</feature>
<name>A0A5A7QY47_STRAF</name>
<evidence type="ECO:0000256" key="2">
    <source>
        <dbReference type="ARBA" id="ARBA00022737"/>
    </source>
</evidence>
<feature type="repeat" description="PPR" evidence="3">
    <location>
        <begin position="461"/>
        <end position="495"/>
    </location>
</feature>
<feature type="repeat" description="PPR" evidence="3">
    <location>
        <begin position="566"/>
        <end position="600"/>
    </location>
</feature>
<dbReference type="EMBL" id="BKCP01008959">
    <property type="protein sequence ID" value="GER50029.1"/>
    <property type="molecule type" value="Genomic_DNA"/>
</dbReference>
<dbReference type="OrthoDB" id="185373at2759"/>
<dbReference type="Proteomes" id="UP000325081">
    <property type="component" value="Unassembled WGS sequence"/>
</dbReference>
<feature type="repeat" description="PPR" evidence="3">
    <location>
        <begin position="636"/>
        <end position="670"/>
    </location>
</feature>
<keyword evidence="5" id="KW-1185">Reference proteome</keyword>
<reference evidence="5" key="1">
    <citation type="journal article" date="2019" name="Curr. Biol.">
        <title>Genome Sequence of Striga asiatica Provides Insight into the Evolution of Plant Parasitism.</title>
        <authorList>
            <person name="Yoshida S."/>
            <person name="Kim S."/>
            <person name="Wafula E.K."/>
            <person name="Tanskanen J."/>
            <person name="Kim Y.M."/>
            <person name="Honaas L."/>
            <person name="Yang Z."/>
            <person name="Spallek T."/>
            <person name="Conn C.E."/>
            <person name="Ichihashi Y."/>
            <person name="Cheong K."/>
            <person name="Cui S."/>
            <person name="Der J.P."/>
            <person name="Gundlach H."/>
            <person name="Jiao Y."/>
            <person name="Hori C."/>
            <person name="Ishida J.K."/>
            <person name="Kasahara H."/>
            <person name="Kiba T."/>
            <person name="Kim M.S."/>
            <person name="Koo N."/>
            <person name="Laohavisit A."/>
            <person name="Lee Y.H."/>
            <person name="Lumba S."/>
            <person name="McCourt P."/>
            <person name="Mortimer J.C."/>
            <person name="Mutuku J.M."/>
            <person name="Nomura T."/>
            <person name="Sasaki-Sekimoto Y."/>
            <person name="Seto Y."/>
            <person name="Wang Y."/>
            <person name="Wakatake T."/>
            <person name="Sakakibara H."/>
            <person name="Demura T."/>
            <person name="Yamaguchi S."/>
            <person name="Yoneyama K."/>
            <person name="Manabe R.I."/>
            <person name="Nelson D.C."/>
            <person name="Schulman A.H."/>
            <person name="Timko M.P."/>
            <person name="dePamphilis C.W."/>
            <person name="Choi D."/>
            <person name="Shirasu K."/>
        </authorList>
    </citation>
    <scope>NUCLEOTIDE SEQUENCE [LARGE SCALE GENOMIC DNA]</scope>
    <source>
        <strain evidence="5">cv. UVA1</strain>
    </source>
</reference>
<evidence type="ECO:0000313" key="5">
    <source>
        <dbReference type="Proteomes" id="UP000325081"/>
    </source>
</evidence>
<dbReference type="InterPro" id="IPR002885">
    <property type="entry name" value="PPR_rpt"/>
</dbReference>
<dbReference type="Pfam" id="PF01535">
    <property type="entry name" value="PPR"/>
    <property type="match status" value="5"/>
</dbReference>
<dbReference type="Pfam" id="PF13041">
    <property type="entry name" value="PPR_2"/>
    <property type="match status" value="3"/>
</dbReference>
<dbReference type="PANTHER" id="PTHR47447">
    <property type="entry name" value="OS03G0856100 PROTEIN"/>
    <property type="match status" value="1"/>
</dbReference>
<comment type="caution">
    <text evidence="4">The sequence shown here is derived from an EMBL/GenBank/DDBJ whole genome shotgun (WGS) entry which is preliminary data.</text>
</comment>
<feature type="repeat" description="PPR" evidence="3">
    <location>
        <begin position="391"/>
        <end position="425"/>
    </location>
</feature>
<comment type="similarity">
    <text evidence="1">Belongs to the PPR family. P subfamily.</text>
</comment>
<protein>
    <submittedName>
        <fullName evidence="4">Pentatricopeptide repeat-containing protein</fullName>
    </submittedName>
</protein>
<feature type="repeat" description="PPR" evidence="3">
    <location>
        <begin position="285"/>
        <end position="319"/>
    </location>
</feature>
<dbReference type="InterPro" id="IPR011990">
    <property type="entry name" value="TPR-like_helical_dom_sf"/>
</dbReference>
<feature type="repeat" description="PPR" evidence="3">
    <location>
        <begin position="531"/>
        <end position="565"/>
    </location>
</feature>
<feature type="repeat" description="PPR" evidence="3">
    <location>
        <begin position="320"/>
        <end position="354"/>
    </location>
</feature>
<gene>
    <name evidence="4" type="ORF">STAS_27290</name>
</gene>
<feature type="repeat" description="PPR" evidence="3">
    <location>
        <begin position="426"/>
        <end position="460"/>
    </location>
</feature>
<feature type="repeat" description="PPR" evidence="3">
    <location>
        <begin position="496"/>
        <end position="530"/>
    </location>
</feature>
<evidence type="ECO:0000256" key="3">
    <source>
        <dbReference type="PROSITE-ProRule" id="PRU00708"/>
    </source>
</evidence>
<dbReference type="FunFam" id="1.25.40.10:FF:000530">
    <property type="entry name" value="Pentatricopeptide repeat-containing protein At1g74850, chloroplastic"/>
    <property type="match status" value="1"/>
</dbReference>
<dbReference type="AlphaFoldDB" id="A0A5A7QY47"/>
<dbReference type="PROSITE" id="PS51375">
    <property type="entry name" value="PPR"/>
    <property type="match status" value="11"/>
</dbReference>
<dbReference type="NCBIfam" id="TIGR00756">
    <property type="entry name" value="PPR"/>
    <property type="match status" value="10"/>
</dbReference>
<feature type="repeat" description="PPR" evidence="3">
    <location>
        <begin position="741"/>
        <end position="775"/>
    </location>
</feature>
<evidence type="ECO:0000256" key="1">
    <source>
        <dbReference type="ARBA" id="ARBA00007626"/>
    </source>
</evidence>